<sequence>MKDERGLYYYPAPQNTAIRMYVRESFDVIEFRMFNREYPEVWERHGWIPYEEIEMAAEMYKQRGRGTNPLELYDLDVARRLLIDEGGSAR</sequence>
<comment type="caution">
    <text evidence="1">The sequence shown here is derived from an EMBL/GenBank/DDBJ whole genome shotgun (WGS) entry which is preliminary data.</text>
</comment>
<reference evidence="1 2" key="1">
    <citation type="submission" date="2020-04" db="EMBL/GenBank/DDBJ databases">
        <authorList>
            <consortium name="Desulfovibrio sp. FSS-1 genome sequencing consortium"/>
            <person name="Shimoshige H."/>
            <person name="Kobayashi H."/>
            <person name="Maekawa T."/>
        </authorList>
    </citation>
    <scope>NUCLEOTIDE SEQUENCE [LARGE SCALE GENOMIC DNA]</scope>
    <source>
        <strain evidence="1 2">SIID29052-01</strain>
    </source>
</reference>
<dbReference type="Proteomes" id="UP000494245">
    <property type="component" value="Unassembled WGS sequence"/>
</dbReference>
<protein>
    <submittedName>
        <fullName evidence="1">Uncharacterized protein</fullName>
    </submittedName>
</protein>
<keyword evidence="2" id="KW-1185">Reference proteome</keyword>
<accession>A0A6V8M011</accession>
<dbReference type="RefSeq" id="WP_173086025.1">
    <property type="nucleotide sequence ID" value="NZ_BLTE01000015.1"/>
</dbReference>
<reference evidence="1 2" key="2">
    <citation type="submission" date="2020-05" db="EMBL/GenBank/DDBJ databases">
        <title>Draft genome sequence of Desulfovibrio sp. strainFSS-1.</title>
        <authorList>
            <person name="Shimoshige H."/>
            <person name="Kobayashi H."/>
            <person name="Maekawa T."/>
        </authorList>
    </citation>
    <scope>NUCLEOTIDE SEQUENCE [LARGE SCALE GENOMIC DNA]</scope>
    <source>
        <strain evidence="1 2">SIID29052-01</strain>
    </source>
</reference>
<proteinExistence type="predicted"/>
<name>A0A6V8M011_9BACT</name>
<dbReference type="AlphaFoldDB" id="A0A6V8M011"/>
<gene>
    <name evidence="1" type="ORF">NNJEOMEG_03065</name>
</gene>
<evidence type="ECO:0000313" key="2">
    <source>
        <dbReference type="Proteomes" id="UP000494245"/>
    </source>
</evidence>
<organism evidence="1 2">
    <name type="scientific">Fundidesulfovibrio magnetotacticus</name>
    <dbReference type="NCBI Taxonomy" id="2730080"/>
    <lineage>
        <taxon>Bacteria</taxon>
        <taxon>Pseudomonadati</taxon>
        <taxon>Thermodesulfobacteriota</taxon>
        <taxon>Desulfovibrionia</taxon>
        <taxon>Desulfovibrionales</taxon>
        <taxon>Desulfovibrionaceae</taxon>
        <taxon>Fundidesulfovibrio</taxon>
    </lineage>
</organism>
<evidence type="ECO:0000313" key="1">
    <source>
        <dbReference type="EMBL" id="GFK95207.1"/>
    </source>
</evidence>
<dbReference type="EMBL" id="BLTE01000015">
    <property type="protein sequence ID" value="GFK95207.1"/>
    <property type="molecule type" value="Genomic_DNA"/>
</dbReference>